<protein>
    <submittedName>
        <fullName evidence="2">Protoporphyrinogen oxidase</fullName>
    </submittedName>
</protein>
<evidence type="ECO:0000313" key="3">
    <source>
        <dbReference type="Proteomes" id="UP000320496"/>
    </source>
</evidence>
<proteinExistence type="predicted"/>
<evidence type="ECO:0000313" key="2">
    <source>
        <dbReference type="EMBL" id="QDU40060.1"/>
    </source>
</evidence>
<dbReference type="GO" id="GO:0016491">
    <property type="term" value="F:oxidoreductase activity"/>
    <property type="evidence" value="ECO:0007669"/>
    <property type="project" value="InterPro"/>
</dbReference>
<dbReference type="RefSeq" id="WP_145371182.1">
    <property type="nucleotide sequence ID" value="NZ_CP036275.1"/>
</dbReference>
<dbReference type="AlphaFoldDB" id="A0A517ZC96"/>
<dbReference type="SUPFAM" id="SSF51905">
    <property type="entry name" value="FAD/NAD(P)-binding domain"/>
    <property type="match status" value="1"/>
</dbReference>
<accession>A0A517ZC96</accession>
<dbReference type="InterPro" id="IPR036188">
    <property type="entry name" value="FAD/NAD-bd_sf"/>
</dbReference>
<dbReference type="Proteomes" id="UP000320496">
    <property type="component" value="Chromosome"/>
</dbReference>
<sequence length="428" mass="46378">MTETTDPSQDTRGPVLIVGAGLAGLCCARVLQQAGVDLTLLDAADTCGGRVRTDVVDGYRLDRGFQVLLTAYPEARDVLDYQALDLRAFQPGALIRRDGRFHRFADPWRAPRHVLASLRAGVGRFADRLRVARLRAASIRANRSGIPAVAEQTTLDCLRGHYGFSEDMIDGFFRPFLGGVFLDAELQTTSHMLHFVFGMFSKGDAALPARGMEEIPAQLTNGLPPERIRLSSEVKSLDANDGSITLENGERLQGSVVVLATDAPAAHRLCPELPGPQPARSVTCLYYTCDSPPVDEPILILNGDGLGPVNNLSVPSVVSPHYSPSGRHLVSVSVLDRIDQEEASLDSEVRSQLSNWYGQQVNQWETLRIVRVPYALPSQPPGAAGSSTGRITDRLYVCGDYCENSSIQGAMVSGRAVAEQILQAGREE</sequence>
<dbReference type="PANTHER" id="PTHR42841">
    <property type="entry name" value="AMINE OXIDASE"/>
    <property type="match status" value="1"/>
</dbReference>
<dbReference type="EMBL" id="CP036275">
    <property type="protein sequence ID" value="QDU40060.1"/>
    <property type="molecule type" value="Genomic_DNA"/>
</dbReference>
<dbReference type="KEGG" id="mri:Mal4_44140"/>
<keyword evidence="3" id="KW-1185">Reference proteome</keyword>
<dbReference type="Gene3D" id="3.50.50.60">
    <property type="entry name" value="FAD/NAD(P)-binding domain"/>
    <property type="match status" value="1"/>
</dbReference>
<reference evidence="2 3" key="1">
    <citation type="submission" date="2019-02" db="EMBL/GenBank/DDBJ databases">
        <title>Deep-cultivation of Planctomycetes and their phenomic and genomic characterization uncovers novel biology.</title>
        <authorList>
            <person name="Wiegand S."/>
            <person name="Jogler M."/>
            <person name="Boedeker C."/>
            <person name="Pinto D."/>
            <person name="Vollmers J."/>
            <person name="Rivas-Marin E."/>
            <person name="Kohn T."/>
            <person name="Peeters S.H."/>
            <person name="Heuer A."/>
            <person name="Rast P."/>
            <person name="Oberbeckmann S."/>
            <person name="Bunk B."/>
            <person name="Jeske O."/>
            <person name="Meyerdierks A."/>
            <person name="Storesund J.E."/>
            <person name="Kallscheuer N."/>
            <person name="Luecker S."/>
            <person name="Lage O.M."/>
            <person name="Pohl T."/>
            <person name="Merkel B.J."/>
            <person name="Hornburger P."/>
            <person name="Mueller R.-W."/>
            <person name="Bruemmer F."/>
            <person name="Labrenz M."/>
            <person name="Spormann A.M."/>
            <person name="Op den Camp H."/>
            <person name="Overmann J."/>
            <person name="Amann R."/>
            <person name="Jetten M.S.M."/>
            <person name="Mascher T."/>
            <person name="Medema M.H."/>
            <person name="Devos D.P."/>
            <person name="Kaster A.-K."/>
            <person name="Ovreas L."/>
            <person name="Rohde M."/>
            <person name="Galperin M.Y."/>
            <person name="Jogler C."/>
        </authorList>
    </citation>
    <scope>NUCLEOTIDE SEQUENCE [LARGE SCALE GENOMIC DNA]</scope>
    <source>
        <strain evidence="2 3">Mal4</strain>
    </source>
</reference>
<dbReference type="Pfam" id="PF01593">
    <property type="entry name" value="Amino_oxidase"/>
    <property type="match status" value="1"/>
</dbReference>
<organism evidence="2 3">
    <name type="scientific">Maioricimonas rarisocia</name>
    <dbReference type="NCBI Taxonomy" id="2528026"/>
    <lineage>
        <taxon>Bacteria</taxon>
        <taxon>Pseudomonadati</taxon>
        <taxon>Planctomycetota</taxon>
        <taxon>Planctomycetia</taxon>
        <taxon>Planctomycetales</taxon>
        <taxon>Planctomycetaceae</taxon>
        <taxon>Maioricimonas</taxon>
    </lineage>
</organism>
<evidence type="ECO:0000259" key="1">
    <source>
        <dbReference type="Pfam" id="PF01593"/>
    </source>
</evidence>
<feature type="domain" description="Amine oxidase" evidence="1">
    <location>
        <begin position="22"/>
        <end position="422"/>
    </location>
</feature>
<gene>
    <name evidence="2" type="ORF">Mal4_44140</name>
</gene>
<dbReference type="OrthoDB" id="9767561at2"/>
<dbReference type="InterPro" id="IPR002937">
    <property type="entry name" value="Amino_oxidase"/>
</dbReference>
<name>A0A517ZC96_9PLAN</name>